<gene>
    <name evidence="1" type="ORF">EHW67_11390</name>
</gene>
<protein>
    <recommendedName>
        <fullName evidence="3">Lipoprotein</fullName>
    </recommendedName>
</protein>
<evidence type="ECO:0008006" key="3">
    <source>
        <dbReference type="Google" id="ProtNLM"/>
    </source>
</evidence>
<dbReference type="RefSeq" id="WP_126162494.1">
    <property type="nucleotide sequence ID" value="NZ_RQPJ01000005.1"/>
</dbReference>
<accession>A0A3S0IMQ8</accession>
<dbReference type="Proteomes" id="UP000267585">
    <property type="component" value="Unassembled WGS sequence"/>
</dbReference>
<sequence>MKEKFKITNGTGWLLIVLLVMGSCSNEDSTVNEEDSAFEVAQLVSSDEAESISEEIATIGEDVMATEAINATGKSLYRSNYLPDCVTITKVVTDTTRETTIDFGEGCELPNGNLLSGILFLSRSRDADAATATVNFSLENFSFNGVAVEGGGTLVRTASNENGNPQSDAVASYNGVWPDGSTASFEGNRTREWIEGYGSGYWADNVFLITGKGTYNGKLGNVHSREITTPLRRELSCRFIVSGVVEVSRNDASVSLDFGDGSCDAKGELTYPDGSTEEIFLRRFNK</sequence>
<reference evidence="1 2" key="1">
    <citation type="submission" date="2018-11" db="EMBL/GenBank/DDBJ databases">
        <title>Arenibacter aquaticus sp.nov., a marine bacterium isolated from surface seawater in the South China Sea.</title>
        <authorList>
            <person name="Guo J."/>
            <person name="Sun J."/>
        </authorList>
    </citation>
    <scope>NUCLEOTIDE SEQUENCE [LARGE SCALE GENOMIC DNA]</scope>
    <source>
        <strain evidence="1 2">GUO666</strain>
    </source>
</reference>
<proteinExistence type="predicted"/>
<organism evidence="1 2">
    <name type="scientific">Arenibacter aquaticus</name>
    <dbReference type="NCBI Taxonomy" id="2489054"/>
    <lineage>
        <taxon>Bacteria</taxon>
        <taxon>Pseudomonadati</taxon>
        <taxon>Bacteroidota</taxon>
        <taxon>Flavobacteriia</taxon>
        <taxon>Flavobacteriales</taxon>
        <taxon>Flavobacteriaceae</taxon>
        <taxon>Arenibacter</taxon>
    </lineage>
</organism>
<dbReference type="OrthoDB" id="1114031at2"/>
<comment type="caution">
    <text evidence="1">The sequence shown here is derived from an EMBL/GenBank/DDBJ whole genome shotgun (WGS) entry which is preliminary data.</text>
</comment>
<dbReference type="EMBL" id="RQPJ01000005">
    <property type="protein sequence ID" value="RTE53598.1"/>
    <property type="molecule type" value="Genomic_DNA"/>
</dbReference>
<keyword evidence="2" id="KW-1185">Reference proteome</keyword>
<dbReference type="AlphaFoldDB" id="A0A3S0IMQ8"/>
<evidence type="ECO:0000313" key="2">
    <source>
        <dbReference type="Proteomes" id="UP000267585"/>
    </source>
</evidence>
<evidence type="ECO:0000313" key="1">
    <source>
        <dbReference type="EMBL" id="RTE53598.1"/>
    </source>
</evidence>
<dbReference type="PROSITE" id="PS51257">
    <property type="entry name" value="PROKAR_LIPOPROTEIN"/>
    <property type="match status" value="1"/>
</dbReference>
<name>A0A3S0IMQ8_9FLAO</name>